<reference evidence="3" key="1">
    <citation type="submission" date="2017-02" db="UniProtKB">
        <authorList>
            <consortium name="WormBaseParasite"/>
        </authorList>
    </citation>
    <scope>IDENTIFICATION</scope>
</reference>
<feature type="region of interest" description="Disordered" evidence="1">
    <location>
        <begin position="115"/>
        <end position="438"/>
    </location>
</feature>
<name>A0A0N5A4T8_PARTI</name>
<dbReference type="AlphaFoldDB" id="A0A0N5A4T8"/>
<proteinExistence type="predicted"/>
<feature type="compositionally biased region" description="Basic residues" evidence="1">
    <location>
        <begin position="318"/>
        <end position="337"/>
    </location>
</feature>
<feature type="compositionally biased region" description="Basic residues" evidence="1">
    <location>
        <begin position="196"/>
        <end position="206"/>
    </location>
</feature>
<feature type="region of interest" description="Disordered" evidence="1">
    <location>
        <begin position="605"/>
        <end position="734"/>
    </location>
</feature>
<feature type="compositionally biased region" description="Basic and acidic residues" evidence="1">
    <location>
        <begin position="138"/>
        <end position="160"/>
    </location>
</feature>
<keyword evidence="2" id="KW-1185">Reference proteome</keyword>
<organism evidence="2 3">
    <name type="scientific">Parastrongyloides trichosuri</name>
    <name type="common">Possum-specific nematode worm</name>
    <dbReference type="NCBI Taxonomy" id="131310"/>
    <lineage>
        <taxon>Eukaryota</taxon>
        <taxon>Metazoa</taxon>
        <taxon>Ecdysozoa</taxon>
        <taxon>Nematoda</taxon>
        <taxon>Chromadorea</taxon>
        <taxon>Rhabditida</taxon>
        <taxon>Tylenchina</taxon>
        <taxon>Panagrolaimomorpha</taxon>
        <taxon>Strongyloidoidea</taxon>
        <taxon>Strongyloididae</taxon>
        <taxon>Parastrongyloides</taxon>
    </lineage>
</organism>
<evidence type="ECO:0000256" key="1">
    <source>
        <dbReference type="SAM" id="MobiDB-lite"/>
    </source>
</evidence>
<feature type="region of interest" description="Disordered" evidence="1">
    <location>
        <begin position="484"/>
        <end position="591"/>
    </location>
</feature>
<evidence type="ECO:0000313" key="3">
    <source>
        <dbReference type="WBParaSite" id="PTRK_0001672100.1"/>
    </source>
</evidence>
<dbReference type="WBParaSite" id="PTRK_0001672100.1">
    <property type="protein sequence ID" value="PTRK_0001672100.1"/>
    <property type="gene ID" value="PTRK_0001672100"/>
</dbReference>
<sequence length="936" mass="97183">MVDLVGQQGDAGHEAEGGVEIGEAQGPRDGRTRIVGAAPVGQARQNFGHVEGGGHGRLLGFCSGVSRPPRRDKPPACVRCDASPDDGGDGRRYTPIHDPGRSLLRRFRQDLLLRLPRRGRQGKGADGARRVQLRRLQLRPDERPDERGRPPHLEGRHGGQAERPAGRGGAGHGRGHRRHGAALFEDGARGSGSARGRGRHRHRHGLQRRDDPERRGQGRRARDGLGPASASPICRAGSPPSTTGGRSEPADLQRPAADASGPAGPPSGGRGLPHGPLGLGAGAPRRPDPARGQPPAARLGASVRPPDPDVRQPQTSRRAARPARRRSLRAPRSRRHQAGAGAGHPRRHLRPAVRPGSGASEGQAAALPAGRGQARDRARTYGRRVAGSGASGLAGRWAQGGGQGAASRRRAPRGPGAGRHASGRQAGRPLRRARASAGAARLCRDHRPVLAVGTGHAAGGGGRLRTGRGHGQGRLYVRARRGLGRGGQAGADPGMGAGPADDGPGAGRTAGPRQRCAGRQGRARLSGAGAGPRRLPRRPARGQSVRRCARATDGHRLRHRRAAGPGRAALSGRDPVGLHQPRLRPHQPSSLRGWLCPAASFGRHLRPGPARGGRTGDRPSGQPSVDGASAGPAVRDHRPVRHAYAARAGAAAEDDGLGRGGGAPPQPRSRPVGRGQAGGRALDSPRTGAREPGQGGDGGSRRHAESPVASGAEPSAVSDVGDREGRNAALGGRRRHRRRLCVGRRLGADALADDRRLTFLRSLRMKTFSLTAALMGATLLAAPALAQQAPARPATGPTTGPTTGSGAAAATLPEAFEGDAASARPQAAPPAPATTATAPDIARSEEALRAVIAAMQAGQIDYTVFTPDMAEQIRAQSGQVAPLLQQFGPLKSISHLDQQNGADVFRVIFEKQATDWVIGFDEEDLIAALLFRPAAD</sequence>
<feature type="compositionally biased region" description="Low complexity" evidence="1">
    <location>
        <begin position="498"/>
        <end position="524"/>
    </location>
</feature>
<feature type="compositionally biased region" description="Gly residues" evidence="1">
    <location>
        <begin position="266"/>
        <end position="281"/>
    </location>
</feature>
<dbReference type="Proteomes" id="UP000038045">
    <property type="component" value="Unplaced"/>
</dbReference>
<feature type="region of interest" description="Disordered" evidence="1">
    <location>
        <begin position="818"/>
        <end position="839"/>
    </location>
</feature>
<feature type="compositionally biased region" description="Basic and acidic residues" evidence="1">
    <location>
        <begin position="207"/>
        <end position="223"/>
    </location>
</feature>
<feature type="region of interest" description="Disordered" evidence="1">
    <location>
        <begin position="66"/>
        <end position="101"/>
    </location>
</feature>
<feature type="compositionally biased region" description="Low complexity" evidence="1">
    <location>
        <begin position="563"/>
        <end position="573"/>
    </location>
</feature>
<feature type="compositionally biased region" description="Gly residues" evidence="1">
    <location>
        <begin position="484"/>
        <end position="497"/>
    </location>
</feature>
<evidence type="ECO:0000313" key="2">
    <source>
        <dbReference type="Proteomes" id="UP000038045"/>
    </source>
</evidence>
<feature type="compositionally biased region" description="Low complexity" evidence="1">
    <location>
        <begin position="418"/>
        <end position="428"/>
    </location>
</feature>
<accession>A0A0N5A4T8</accession>
<protein>
    <submittedName>
        <fullName evidence="3">DUF4476 domain-containing protein</fullName>
    </submittedName>
</protein>
<feature type="region of interest" description="Disordered" evidence="1">
    <location>
        <begin position="1"/>
        <end position="32"/>
    </location>
</feature>